<evidence type="ECO:0000313" key="2">
    <source>
        <dbReference type="Proteomes" id="UP001055811"/>
    </source>
</evidence>
<gene>
    <name evidence="1" type="ORF">L2E82_45761</name>
</gene>
<keyword evidence="2" id="KW-1185">Reference proteome</keyword>
<reference evidence="2" key="1">
    <citation type="journal article" date="2022" name="Mol. Ecol. Resour.">
        <title>The genomes of chicory, endive, great burdock and yacon provide insights into Asteraceae palaeo-polyploidization history and plant inulin production.</title>
        <authorList>
            <person name="Fan W."/>
            <person name="Wang S."/>
            <person name="Wang H."/>
            <person name="Wang A."/>
            <person name="Jiang F."/>
            <person name="Liu H."/>
            <person name="Zhao H."/>
            <person name="Xu D."/>
            <person name="Zhang Y."/>
        </authorList>
    </citation>
    <scope>NUCLEOTIDE SEQUENCE [LARGE SCALE GENOMIC DNA]</scope>
    <source>
        <strain evidence="2">cv. Punajuju</strain>
    </source>
</reference>
<sequence length="74" mass="8158">MESMKSLPSGAGKILELNDVILGESLASEENDLVFPDHDFSKQALVTSPQQLDANLIESILWKFNLAVPNEFVL</sequence>
<dbReference type="EMBL" id="CM042016">
    <property type="protein sequence ID" value="KAI3701116.1"/>
    <property type="molecule type" value="Genomic_DNA"/>
</dbReference>
<organism evidence="1 2">
    <name type="scientific">Cichorium intybus</name>
    <name type="common">Chicory</name>
    <dbReference type="NCBI Taxonomy" id="13427"/>
    <lineage>
        <taxon>Eukaryota</taxon>
        <taxon>Viridiplantae</taxon>
        <taxon>Streptophyta</taxon>
        <taxon>Embryophyta</taxon>
        <taxon>Tracheophyta</taxon>
        <taxon>Spermatophyta</taxon>
        <taxon>Magnoliopsida</taxon>
        <taxon>eudicotyledons</taxon>
        <taxon>Gunneridae</taxon>
        <taxon>Pentapetalae</taxon>
        <taxon>asterids</taxon>
        <taxon>campanulids</taxon>
        <taxon>Asterales</taxon>
        <taxon>Asteraceae</taxon>
        <taxon>Cichorioideae</taxon>
        <taxon>Cichorieae</taxon>
        <taxon>Cichoriinae</taxon>
        <taxon>Cichorium</taxon>
    </lineage>
</organism>
<accession>A0ACB8ZUE7</accession>
<name>A0ACB8ZUE7_CICIN</name>
<proteinExistence type="predicted"/>
<reference evidence="1 2" key="2">
    <citation type="journal article" date="2022" name="Mol. Ecol. Resour.">
        <title>The genomes of chicory, endive, great burdock and yacon provide insights into Asteraceae paleo-polyploidization history and plant inulin production.</title>
        <authorList>
            <person name="Fan W."/>
            <person name="Wang S."/>
            <person name="Wang H."/>
            <person name="Wang A."/>
            <person name="Jiang F."/>
            <person name="Liu H."/>
            <person name="Zhao H."/>
            <person name="Xu D."/>
            <person name="Zhang Y."/>
        </authorList>
    </citation>
    <scope>NUCLEOTIDE SEQUENCE [LARGE SCALE GENOMIC DNA]</scope>
    <source>
        <strain evidence="2">cv. Punajuju</strain>
        <tissue evidence="1">Leaves</tissue>
    </source>
</reference>
<evidence type="ECO:0000313" key="1">
    <source>
        <dbReference type="EMBL" id="KAI3701116.1"/>
    </source>
</evidence>
<protein>
    <submittedName>
        <fullName evidence="1">Uncharacterized protein</fullName>
    </submittedName>
</protein>
<comment type="caution">
    <text evidence="1">The sequence shown here is derived from an EMBL/GenBank/DDBJ whole genome shotgun (WGS) entry which is preliminary data.</text>
</comment>
<dbReference type="Proteomes" id="UP001055811">
    <property type="component" value="Linkage Group LG08"/>
</dbReference>